<evidence type="ECO:0000256" key="2">
    <source>
        <dbReference type="PIRNR" id="PIRNR006276"/>
    </source>
</evidence>
<organism evidence="4 5">
    <name type="scientific">Anaeromyxobacter diazotrophicus</name>
    <dbReference type="NCBI Taxonomy" id="2590199"/>
    <lineage>
        <taxon>Bacteria</taxon>
        <taxon>Pseudomonadati</taxon>
        <taxon>Myxococcota</taxon>
        <taxon>Myxococcia</taxon>
        <taxon>Myxococcales</taxon>
        <taxon>Cystobacterineae</taxon>
        <taxon>Anaeromyxobacteraceae</taxon>
        <taxon>Anaeromyxobacter</taxon>
    </lineage>
</organism>
<dbReference type="PRINTS" id="PR01438">
    <property type="entry name" value="UNVRSLSTRESS"/>
</dbReference>
<feature type="domain" description="UspA" evidence="3">
    <location>
        <begin position="4"/>
        <end position="134"/>
    </location>
</feature>
<dbReference type="CDD" id="cd00293">
    <property type="entry name" value="USP-like"/>
    <property type="match status" value="1"/>
</dbReference>
<evidence type="ECO:0000259" key="3">
    <source>
        <dbReference type="Pfam" id="PF00582"/>
    </source>
</evidence>
<dbReference type="InterPro" id="IPR014729">
    <property type="entry name" value="Rossmann-like_a/b/a_fold"/>
</dbReference>
<dbReference type="Proteomes" id="UP000503640">
    <property type="component" value="Unassembled WGS sequence"/>
</dbReference>
<comment type="subcellular location">
    <subcellularLocation>
        <location evidence="2">Cytoplasm</location>
    </subcellularLocation>
</comment>
<reference evidence="5" key="1">
    <citation type="journal article" date="2020" name="Appl. Environ. Microbiol.">
        <title>Diazotrophic Anaeromyxobacter Isolates from Soils.</title>
        <authorList>
            <person name="Masuda Y."/>
            <person name="Yamanaka H."/>
            <person name="Xu Z.X."/>
            <person name="Shiratori Y."/>
            <person name="Aono T."/>
            <person name="Amachi S."/>
            <person name="Senoo K."/>
            <person name="Itoh H."/>
        </authorList>
    </citation>
    <scope>NUCLEOTIDE SEQUENCE [LARGE SCALE GENOMIC DNA]</scope>
    <source>
        <strain evidence="5">R267</strain>
    </source>
</reference>
<sequence>MPEWKNICCAVDFSDSSRVAMDYAAEIARRYEASLTLVHVHDATRASGADMTLRHRQQLLEAWRREAEFLAGRPVAGRMLEGHPAETILRFASEGSSELIVIGTHGRGGLKRLVLGSVAEHVVHRADCPVLVSRHFHRPT</sequence>
<gene>
    <name evidence="4" type="ORF">AMYX_39810</name>
</gene>
<dbReference type="RefSeq" id="WP_176068540.1">
    <property type="nucleotide sequence ID" value="NZ_BJTG01000012.1"/>
</dbReference>
<evidence type="ECO:0000256" key="1">
    <source>
        <dbReference type="ARBA" id="ARBA00008791"/>
    </source>
</evidence>
<dbReference type="PANTHER" id="PTHR46268:SF6">
    <property type="entry name" value="UNIVERSAL STRESS PROTEIN UP12"/>
    <property type="match status" value="1"/>
</dbReference>
<dbReference type="GO" id="GO:0005737">
    <property type="term" value="C:cytoplasm"/>
    <property type="evidence" value="ECO:0007669"/>
    <property type="project" value="UniProtKB-SubCell"/>
</dbReference>
<dbReference type="InterPro" id="IPR006015">
    <property type="entry name" value="Universal_stress_UspA"/>
</dbReference>
<dbReference type="PIRSF" id="PIRSF006276">
    <property type="entry name" value="UspA"/>
    <property type="match status" value="1"/>
</dbReference>
<name>A0A7I9VSY5_9BACT</name>
<dbReference type="EMBL" id="BJTG01000012">
    <property type="protein sequence ID" value="GEJ59240.1"/>
    <property type="molecule type" value="Genomic_DNA"/>
</dbReference>
<evidence type="ECO:0000313" key="4">
    <source>
        <dbReference type="EMBL" id="GEJ59240.1"/>
    </source>
</evidence>
<proteinExistence type="inferred from homology"/>
<accession>A0A7I9VSY5</accession>
<keyword evidence="5" id="KW-1185">Reference proteome</keyword>
<dbReference type="InterPro" id="IPR006016">
    <property type="entry name" value="UspA"/>
</dbReference>
<evidence type="ECO:0000313" key="5">
    <source>
        <dbReference type="Proteomes" id="UP000503640"/>
    </source>
</evidence>
<comment type="caution">
    <text evidence="4">The sequence shown here is derived from an EMBL/GenBank/DDBJ whole genome shotgun (WGS) entry which is preliminary data.</text>
</comment>
<dbReference type="AlphaFoldDB" id="A0A7I9VSY5"/>
<protein>
    <recommendedName>
        <fullName evidence="2">Universal stress protein</fullName>
    </recommendedName>
</protein>
<comment type="similarity">
    <text evidence="1 2">Belongs to the universal stress protein A family.</text>
</comment>
<dbReference type="Pfam" id="PF00582">
    <property type="entry name" value="Usp"/>
    <property type="match status" value="1"/>
</dbReference>
<dbReference type="SUPFAM" id="SSF52402">
    <property type="entry name" value="Adenine nucleotide alpha hydrolases-like"/>
    <property type="match status" value="1"/>
</dbReference>
<dbReference type="PANTHER" id="PTHR46268">
    <property type="entry name" value="STRESS RESPONSE PROTEIN NHAX"/>
    <property type="match status" value="1"/>
</dbReference>
<dbReference type="Gene3D" id="3.40.50.620">
    <property type="entry name" value="HUPs"/>
    <property type="match status" value="1"/>
</dbReference>
<keyword evidence="2" id="KW-0963">Cytoplasm</keyword>